<dbReference type="InterPro" id="IPR051398">
    <property type="entry name" value="Polysacch_Deacetylase"/>
</dbReference>
<dbReference type="GO" id="GO:0016810">
    <property type="term" value="F:hydrolase activity, acting on carbon-nitrogen (but not peptide) bonds"/>
    <property type="evidence" value="ECO:0007669"/>
    <property type="project" value="InterPro"/>
</dbReference>
<dbReference type="InterPro" id="IPR002509">
    <property type="entry name" value="NODB_dom"/>
</dbReference>
<comment type="subcellular location">
    <subcellularLocation>
        <location evidence="1">Secreted</location>
    </subcellularLocation>
</comment>
<organism evidence="4">
    <name type="scientific">freshwater metagenome</name>
    <dbReference type="NCBI Taxonomy" id="449393"/>
    <lineage>
        <taxon>unclassified sequences</taxon>
        <taxon>metagenomes</taxon>
        <taxon>ecological metagenomes</taxon>
    </lineage>
</organism>
<protein>
    <submittedName>
        <fullName evidence="4">Unannotated protein</fullName>
    </submittedName>
</protein>
<evidence type="ECO:0000259" key="3">
    <source>
        <dbReference type="PROSITE" id="PS51677"/>
    </source>
</evidence>
<feature type="domain" description="NodB homology" evidence="3">
    <location>
        <begin position="91"/>
        <end position="296"/>
    </location>
</feature>
<sequence length="296" mass="32540">MTAQQAKQIVKNALYRTIGESSSLLGLGPNGDTTLRVLMYHKVNDIPDNPTTVPVGRFDEQLAQVKELGYTVVGLDAVLDHYSLGKPLPDRAVLITFDDGYRDTLENAMPVLQKYGFPAVIFVPVAYMDDETPLPHELRLAERGVRNPTLDWGLVRELDAGGVRVESHGIGHRPLAEVALDEAVREIAVSKLKLEEKLERPVRAYAYVKGSEAHFHPVHESLLLQAGYEVAFTSISRANGAGANPFRIGRYNVEPYPSRTFELVLSGACDLIALKDTVAGTHARRVFNQALGTATR</sequence>
<dbReference type="GO" id="GO:0005576">
    <property type="term" value="C:extracellular region"/>
    <property type="evidence" value="ECO:0007669"/>
    <property type="project" value="UniProtKB-SubCell"/>
</dbReference>
<reference evidence="4" key="1">
    <citation type="submission" date="2020-05" db="EMBL/GenBank/DDBJ databases">
        <authorList>
            <person name="Chiriac C."/>
            <person name="Salcher M."/>
            <person name="Ghai R."/>
            <person name="Kavagutti S V."/>
        </authorList>
    </citation>
    <scope>NUCLEOTIDE SEQUENCE</scope>
</reference>
<dbReference type="Gene3D" id="3.20.20.370">
    <property type="entry name" value="Glycoside hydrolase/deacetylase"/>
    <property type="match status" value="1"/>
</dbReference>
<dbReference type="PANTHER" id="PTHR34216:SF3">
    <property type="entry name" value="POLY-BETA-1,6-N-ACETYL-D-GLUCOSAMINE N-DEACETYLASE"/>
    <property type="match status" value="1"/>
</dbReference>
<gene>
    <name evidence="4" type="ORF">UFOPK2399_01875</name>
</gene>
<dbReference type="GO" id="GO:0005975">
    <property type="term" value="P:carbohydrate metabolic process"/>
    <property type="evidence" value="ECO:0007669"/>
    <property type="project" value="InterPro"/>
</dbReference>
<evidence type="ECO:0000313" key="4">
    <source>
        <dbReference type="EMBL" id="CAB4709032.1"/>
    </source>
</evidence>
<keyword evidence="2" id="KW-0732">Signal</keyword>
<dbReference type="SUPFAM" id="SSF88713">
    <property type="entry name" value="Glycoside hydrolase/deacetylase"/>
    <property type="match status" value="1"/>
</dbReference>
<dbReference type="PROSITE" id="PS51677">
    <property type="entry name" value="NODB"/>
    <property type="match status" value="1"/>
</dbReference>
<dbReference type="PANTHER" id="PTHR34216">
    <property type="match status" value="1"/>
</dbReference>
<dbReference type="InterPro" id="IPR011330">
    <property type="entry name" value="Glyco_hydro/deAcase_b/a-brl"/>
</dbReference>
<dbReference type="EMBL" id="CAEZXP010000009">
    <property type="protein sequence ID" value="CAB4709032.1"/>
    <property type="molecule type" value="Genomic_DNA"/>
</dbReference>
<accession>A0A6J6QEV7</accession>
<proteinExistence type="predicted"/>
<dbReference type="AlphaFoldDB" id="A0A6J6QEV7"/>
<dbReference type="Pfam" id="PF01522">
    <property type="entry name" value="Polysacc_deac_1"/>
    <property type="match status" value="1"/>
</dbReference>
<evidence type="ECO:0000256" key="2">
    <source>
        <dbReference type="ARBA" id="ARBA00022729"/>
    </source>
</evidence>
<name>A0A6J6QEV7_9ZZZZ</name>
<dbReference type="CDD" id="cd10918">
    <property type="entry name" value="CE4_NodB_like_5s_6s"/>
    <property type="match status" value="1"/>
</dbReference>
<evidence type="ECO:0000256" key="1">
    <source>
        <dbReference type="ARBA" id="ARBA00004613"/>
    </source>
</evidence>